<dbReference type="EMBL" id="JMSN01000082">
    <property type="protein sequence ID" value="KDN41238.1"/>
    <property type="molecule type" value="Genomic_DNA"/>
</dbReference>
<keyword evidence="2" id="KW-1185">Reference proteome</keyword>
<proteinExistence type="predicted"/>
<dbReference type="InterPro" id="IPR008949">
    <property type="entry name" value="Isoprenoid_synthase_dom_sf"/>
</dbReference>
<evidence type="ECO:0000313" key="2">
    <source>
        <dbReference type="Proteomes" id="UP000027361"/>
    </source>
</evidence>
<sequence>MSCACQLWLHSQAFVFGHCSSLGRLTPTPGGPEGTSPSPSSNYGAAVTSTAETKAFVSVRDYSSYLAHYFYPRRLQRHYLALRAFNAELASIKETVSSEILGRIRIGWWRDAIRGCYNKRPPKHPVALALAEAIHDPAVLAQGGLVQDHFQRIISAREDDLAAPLTPPTLEDMEEYAEATSSRLYYLSLNLLGYDARSTDEIFSHLGKASGLTLQLASRRLMLPHEHLLAHRVVEEDVYRNGGRAQGVRDAVFETATRANDYLITARTLIRDSFRRGTVPEQLAGPLVGAVPARYYLEQLEKHDFDPFHPALQAVAAGRDWKLAWAMWRTSRSRNI</sequence>
<dbReference type="InParanoid" id="A0A066VLT1"/>
<dbReference type="AlphaFoldDB" id="A0A066VLT1"/>
<accession>A0A066VLT1</accession>
<dbReference type="RefSeq" id="XP_013241649.1">
    <property type="nucleotide sequence ID" value="XM_013386195.1"/>
</dbReference>
<protein>
    <recommendedName>
        <fullName evidence="3">Terpenoid synthase</fullName>
    </recommendedName>
</protein>
<evidence type="ECO:0000313" key="1">
    <source>
        <dbReference type="EMBL" id="KDN41238.1"/>
    </source>
</evidence>
<dbReference type="HOGENOM" id="CLU_037269_6_2_1"/>
<gene>
    <name evidence="1" type="ORF">K437DRAFT_288568</name>
</gene>
<dbReference type="Gene3D" id="1.10.600.10">
    <property type="entry name" value="Farnesyl Diphosphate Synthase"/>
    <property type="match status" value="1"/>
</dbReference>
<name>A0A066VLT1_TILAU</name>
<comment type="caution">
    <text evidence="1">The sequence shown here is derived from an EMBL/GenBank/DDBJ whole genome shotgun (WGS) entry which is preliminary data.</text>
</comment>
<dbReference type="OrthoDB" id="10252354at2759"/>
<dbReference type="SUPFAM" id="SSF48576">
    <property type="entry name" value="Terpenoid synthases"/>
    <property type="match status" value="1"/>
</dbReference>
<dbReference type="GeneID" id="25266977"/>
<dbReference type="Proteomes" id="UP000027361">
    <property type="component" value="Unassembled WGS sequence"/>
</dbReference>
<dbReference type="InterPro" id="IPR002060">
    <property type="entry name" value="Squ/phyt_synthse"/>
</dbReference>
<reference evidence="1 2" key="1">
    <citation type="submission" date="2014-05" db="EMBL/GenBank/DDBJ databases">
        <title>Draft genome sequence of a rare smut relative, Tilletiaria anomala UBC 951.</title>
        <authorList>
            <consortium name="DOE Joint Genome Institute"/>
            <person name="Toome M."/>
            <person name="Kuo A."/>
            <person name="Henrissat B."/>
            <person name="Lipzen A."/>
            <person name="Tritt A."/>
            <person name="Yoshinaga Y."/>
            <person name="Zane M."/>
            <person name="Barry K."/>
            <person name="Grigoriev I.V."/>
            <person name="Spatafora J.W."/>
            <person name="Aimea M.C."/>
        </authorList>
    </citation>
    <scope>NUCLEOTIDE SEQUENCE [LARGE SCALE GENOMIC DNA]</scope>
    <source>
        <strain evidence="1 2">UBC 951</strain>
    </source>
</reference>
<organism evidence="1 2">
    <name type="scientific">Tilletiaria anomala (strain ATCC 24038 / CBS 436.72 / UBC 951)</name>
    <dbReference type="NCBI Taxonomy" id="1037660"/>
    <lineage>
        <taxon>Eukaryota</taxon>
        <taxon>Fungi</taxon>
        <taxon>Dikarya</taxon>
        <taxon>Basidiomycota</taxon>
        <taxon>Ustilaginomycotina</taxon>
        <taxon>Exobasidiomycetes</taxon>
        <taxon>Georgefischeriales</taxon>
        <taxon>Tilletiariaceae</taxon>
        <taxon>Tilletiaria</taxon>
    </lineage>
</organism>
<evidence type="ECO:0008006" key="3">
    <source>
        <dbReference type="Google" id="ProtNLM"/>
    </source>
</evidence>
<dbReference type="STRING" id="1037660.A0A066VLT1"/>
<dbReference type="Pfam" id="PF00494">
    <property type="entry name" value="SQS_PSY"/>
    <property type="match status" value="1"/>
</dbReference>
<dbReference type="OMA" id="MINAREQ"/>